<dbReference type="AlphaFoldDB" id="A0A6A5DSH4"/>
<reference evidence="6" key="3">
    <citation type="submission" date="2021-06" db="EMBL/GenBank/DDBJ databases">
        <title>Chromosome-level genome assembly for S. haematobium.</title>
        <authorList>
            <person name="Stroehlein A.J."/>
        </authorList>
    </citation>
    <scope>NUCLEOTIDE SEQUENCE</scope>
</reference>
<reference evidence="6" key="2">
    <citation type="journal article" date="2019" name="Gigascience">
        <title>High-quality Schistosoma haematobium genome achieved by single-molecule and long-range sequencing.</title>
        <authorList>
            <person name="Stroehlein A.J."/>
            <person name="Korhonen P.K."/>
            <person name="Chong T.M."/>
            <person name="Lim Y.L."/>
            <person name="Chan K.G."/>
            <person name="Webster B."/>
            <person name="Rollinson D."/>
            <person name="Brindley P.J."/>
            <person name="Gasser R.B."/>
            <person name="Young N.D."/>
        </authorList>
    </citation>
    <scope>NUCLEOTIDE SEQUENCE</scope>
</reference>
<comment type="similarity">
    <text evidence="2">Belongs to the DoxX family.</text>
</comment>
<dbReference type="GO" id="GO:0016020">
    <property type="term" value="C:membrane"/>
    <property type="evidence" value="ECO:0007669"/>
    <property type="project" value="UniProtKB-SubCell"/>
</dbReference>
<keyword evidence="5" id="KW-0472">Membrane</keyword>
<accession>A0A6A5DSH4</accession>
<dbReference type="GeneID" id="24592463"/>
<dbReference type="RefSeq" id="XP_012796434.2">
    <property type="nucleotide sequence ID" value="XM_012940980.2"/>
</dbReference>
<reference evidence="6" key="4">
    <citation type="journal article" date="2022" name="PLoS Pathog.">
        <title>Chromosome-level genome of Schistosoma haematobium underpins genome-wide explorations of molecular variation.</title>
        <authorList>
            <person name="Stroehlein A.J."/>
            <person name="Korhonen P.K."/>
            <person name="Lee V.V."/>
            <person name="Ralph S.A."/>
            <person name="Mentink-Kane M."/>
            <person name="You H."/>
            <person name="McManus D.P."/>
            <person name="Tchuente L.T."/>
            <person name="Stothard J.R."/>
            <person name="Kaur P."/>
            <person name="Dudchenko O."/>
            <person name="Aiden E.L."/>
            <person name="Yang B."/>
            <person name="Yang H."/>
            <person name="Emery A.M."/>
            <person name="Webster B.L."/>
            <person name="Brindley P.J."/>
            <person name="Rollinson D."/>
            <person name="Chang B.C.H."/>
            <person name="Gasser R.B."/>
            <person name="Young N.D."/>
        </authorList>
    </citation>
    <scope>NUCLEOTIDE SEQUENCE</scope>
</reference>
<dbReference type="Proteomes" id="UP000471633">
    <property type="component" value="Unassembled WGS sequence"/>
</dbReference>
<evidence type="ECO:0000256" key="4">
    <source>
        <dbReference type="ARBA" id="ARBA00022989"/>
    </source>
</evidence>
<dbReference type="EMBL" id="AMPZ03000002">
    <property type="protein sequence ID" value="KAH9590625.1"/>
    <property type="molecule type" value="Genomic_DNA"/>
</dbReference>
<keyword evidence="4" id="KW-1133">Transmembrane helix</keyword>
<keyword evidence="3" id="KW-0812">Transmembrane</keyword>
<name>A0A6A5DSH4_SCHHA</name>
<dbReference type="InterPro" id="IPR040399">
    <property type="entry name" value="TMEM35A/B"/>
</dbReference>
<evidence type="ECO:0000256" key="2">
    <source>
        <dbReference type="ARBA" id="ARBA00006679"/>
    </source>
</evidence>
<dbReference type="PANTHER" id="PTHR13163:SF2">
    <property type="entry name" value="TRANSMEMBRANE PROTEIN 35B"/>
    <property type="match status" value="1"/>
</dbReference>
<evidence type="ECO:0000256" key="1">
    <source>
        <dbReference type="ARBA" id="ARBA00004141"/>
    </source>
</evidence>
<evidence type="ECO:0000313" key="6">
    <source>
        <dbReference type="EMBL" id="KAH9590625.1"/>
    </source>
</evidence>
<evidence type="ECO:0000256" key="5">
    <source>
        <dbReference type="ARBA" id="ARBA00023136"/>
    </source>
</evidence>
<dbReference type="PANTHER" id="PTHR13163">
    <property type="entry name" value="SPINAL CORD EXPRESSION PROTEIN 4"/>
    <property type="match status" value="1"/>
</dbReference>
<organism evidence="6 7">
    <name type="scientific">Schistosoma haematobium</name>
    <name type="common">Blood fluke</name>
    <dbReference type="NCBI Taxonomy" id="6185"/>
    <lineage>
        <taxon>Eukaryota</taxon>
        <taxon>Metazoa</taxon>
        <taxon>Spiralia</taxon>
        <taxon>Lophotrochozoa</taxon>
        <taxon>Platyhelminthes</taxon>
        <taxon>Trematoda</taxon>
        <taxon>Digenea</taxon>
        <taxon>Strigeidida</taxon>
        <taxon>Schistosomatoidea</taxon>
        <taxon>Schistosomatidae</taxon>
        <taxon>Schistosoma</taxon>
    </lineage>
</organism>
<dbReference type="CTD" id="24592463"/>
<dbReference type="KEGG" id="shx:MS3_00003233"/>
<protein>
    <submittedName>
        <fullName evidence="6">ZMYM6 neighbor</fullName>
    </submittedName>
</protein>
<proteinExistence type="inferred from homology"/>
<evidence type="ECO:0000256" key="3">
    <source>
        <dbReference type="ARBA" id="ARBA00022692"/>
    </source>
</evidence>
<evidence type="ECO:0000313" key="7">
    <source>
        <dbReference type="Proteomes" id="UP000471633"/>
    </source>
</evidence>
<comment type="caution">
    <text evidence="6">The sequence shown here is derived from an EMBL/GenBank/DDBJ whole genome shotgun (WGS) entry which is preliminary data.</text>
</comment>
<reference evidence="6" key="1">
    <citation type="journal article" date="2012" name="Nat. Genet.">
        <title>Whole-genome sequence of Schistosoma haematobium.</title>
        <authorList>
            <person name="Young N.D."/>
            <person name="Jex A.R."/>
            <person name="Li B."/>
            <person name="Liu S."/>
            <person name="Yang L."/>
            <person name="Xiong Z."/>
            <person name="Li Y."/>
            <person name="Cantacessi C."/>
            <person name="Hall R.S."/>
            <person name="Xu X."/>
            <person name="Chen F."/>
            <person name="Wu X."/>
            <person name="Zerlotini A."/>
            <person name="Oliveira G."/>
            <person name="Hofmann A."/>
            <person name="Zhang G."/>
            <person name="Fang X."/>
            <person name="Kang Y."/>
            <person name="Campbell B.E."/>
            <person name="Loukas A."/>
            <person name="Ranganathan S."/>
            <person name="Rollinson D."/>
            <person name="Rinaldi G."/>
            <person name="Brindley P.J."/>
            <person name="Yang H."/>
            <person name="Wang J."/>
            <person name="Wang J."/>
            <person name="Gasser R.B."/>
        </authorList>
    </citation>
    <scope>NUCLEOTIDE SEQUENCE</scope>
</reference>
<gene>
    <name evidence="6" type="primary">ZMYM6NB</name>
    <name evidence="6" type="ORF">MS3_00003233</name>
</gene>
<sequence>MDSRMASHLATHVSTVVLGLLFILPGIVKTVRLNTTLYREMLKTFKNFTEVSPLRHIGVIPSPQIYMQSMGVFELLLGTTLVVGHVSFKKFACLGIMALMLLTTYCQVALKDYSATIVPCGYFCLLSRLYFSLDKLEDRRPKNKQRNQTTKLFYTQPLTHRTLFNNQQFSVSACQHFILVVSSKHVTSYCYEGLKNHNTWQQKIEKIEEERTGTESNWYGNAGTMKSESIDEHFTNSVLEYGSSILPSNSMDSSRSFFCIGLHLLYSSYGDVTRELLTNFLFLSGESVD</sequence>
<keyword evidence="7" id="KW-1185">Reference proteome</keyword>
<comment type="subcellular location">
    <subcellularLocation>
        <location evidence="1">Membrane</location>
        <topology evidence="1">Multi-pass membrane protein</topology>
    </subcellularLocation>
</comment>